<keyword evidence="11" id="KW-1185">Reference proteome</keyword>
<dbReference type="STRING" id="6337.A0A0V0XGV3"/>
<dbReference type="OrthoDB" id="1933483at2759"/>
<dbReference type="SUPFAM" id="SSF110857">
    <property type="entry name" value="Gamma-glutamyl cyclotransferase-like"/>
    <property type="match status" value="1"/>
</dbReference>
<dbReference type="Proteomes" id="UP000054815">
    <property type="component" value="Unassembled WGS sequence"/>
</dbReference>
<evidence type="ECO:0000256" key="3">
    <source>
        <dbReference type="ARBA" id="ARBA00043195"/>
    </source>
</evidence>
<dbReference type="Pfam" id="PF04752">
    <property type="entry name" value="ChaC"/>
    <property type="match status" value="1"/>
</dbReference>
<organism evidence="6 12">
    <name type="scientific">Trichinella pseudospiralis</name>
    <name type="common">Parasitic roundworm</name>
    <dbReference type="NCBI Taxonomy" id="6337"/>
    <lineage>
        <taxon>Eukaryota</taxon>
        <taxon>Metazoa</taxon>
        <taxon>Ecdysozoa</taxon>
        <taxon>Nematoda</taxon>
        <taxon>Enoplea</taxon>
        <taxon>Dorylaimia</taxon>
        <taxon>Trichinellida</taxon>
        <taxon>Trichinellidae</taxon>
        <taxon>Trichinella</taxon>
    </lineage>
</organism>
<evidence type="ECO:0000256" key="5">
    <source>
        <dbReference type="SAM" id="SignalP"/>
    </source>
</evidence>
<feature type="signal peptide" evidence="5">
    <location>
        <begin position="1"/>
        <end position="18"/>
    </location>
</feature>
<dbReference type="Proteomes" id="UP000054826">
    <property type="component" value="Unassembled WGS sequence"/>
</dbReference>
<reference evidence="10 11" key="1">
    <citation type="submission" date="2015-01" db="EMBL/GenBank/DDBJ databases">
        <title>Evolution of Trichinella species and genotypes.</title>
        <authorList>
            <person name="Korhonen P.K."/>
            <person name="Edoardo P."/>
            <person name="Giuseppe L.R."/>
            <person name="Gasser R.B."/>
        </authorList>
    </citation>
    <scope>NUCLEOTIDE SEQUENCE [LARGE SCALE GENOMIC DNA]</scope>
    <source>
        <strain evidence="7">ISS13</strain>
        <strain evidence="6">ISS141</strain>
        <strain evidence="9">ISS176</strain>
        <strain evidence="8">ISS588</strain>
    </source>
</reference>
<dbReference type="EMBL" id="JYDS01000044">
    <property type="protein sequence ID" value="KRZ29568.1"/>
    <property type="molecule type" value="Genomic_DNA"/>
</dbReference>
<dbReference type="AlphaFoldDB" id="A0A0V0XGV3"/>
<dbReference type="GO" id="GO:0006751">
    <property type="term" value="P:glutathione catabolic process"/>
    <property type="evidence" value="ECO:0007669"/>
    <property type="project" value="InterPro"/>
</dbReference>
<evidence type="ECO:0000313" key="7">
    <source>
        <dbReference type="EMBL" id="KRY70158.1"/>
    </source>
</evidence>
<comment type="function">
    <text evidence="4">Catalyzes the cleavage of glutathione into 5-oxo-L-proline and a Cys-Gly dipeptide. Acts specifically on glutathione, but not on other gamma-glutamyl peptides.</text>
</comment>
<evidence type="ECO:0000256" key="4">
    <source>
        <dbReference type="ARBA" id="ARBA00045227"/>
    </source>
</evidence>
<dbReference type="EC" id="4.3.2.7" evidence="1"/>
<dbReference type="PANTHER" id="PTHR12192:SF2">
    <property type="entry name" value="GLUTATHIONE-SPECIFIC GAMMA-GLUTAMYLCYCLOTRANSFERASE 2"/>
    <property type="match status" value="1"/>
</dbReference>
<dbReference type="EMBL" id="JYDU01000331">
    <property type="protein sequence ID" value="KRX86835.1"/>
    <property type="molecule type" value="Genomic_DNA"/>
</dbReference>
<sequence length="247" mass="28362">LFCGVVCRLLLELSYRFACREMDAEDDDFDDRFCPVLYEGLNPEKMKVKPAVSKIGFRIFVYGDLIWRHNFPFHSTVKGYIKGQERLFIQGSMDCYGTKEQPGRVATLYPEDEGIVWGITYLVNEEDVDETKFRMDVEPKPGHCLMKAMFYPADKSEPYEVFTPLSVPSENPCYYGKESFEETVEAILRSSGMCGSNVDYIFRLAQHLREIGSEAMDPKLAKLEESVVKLCLERGIHMKSIKNFGYG</sequence>
<dbReference type="GO" id="GO:0005737">
    <property type="term" value="C:cytoplasm"/>
    <property type="evidence" value="ECO:0007669"/>
    <property type="project" value="TreeGrafter"/>
</dbReference>
<evidence type="ECO:0000313" key="10">
    <source>
        <dbReference type="Proteomes" id="UP000054632"/>
    </source>
</evidence>
<feature type="non-terminal residue" evidence="6">
    <location>
        <position position="1"/>
    </location>
</feature>
<evidence type="ECO:0000313" key="11">
    <source>
        <dbReference type="Proteomes" id="UP000054805"/>
    </source>
</evidence>
<feature type="chain" id="PRO_5010442723" description="glutathione-specific gamma-glutamylcyclotransferase" evidence="5">
    <location>
        <begin position="19"/>
        <end position="247"/>
    </location>
</feature>
<gene>
    <name evidence="6" type="primary">chac2</name>
    <name evidence="7" type="ORF">T4A_9596</name>
    <name evidence="8" type="ORF">T4B_4234</name>
    <name evidence="9" type="ORF">T4C_2319</name>
    <name evidence="6" type="ORF">T4E_5742</name>
</gene>
<evidence type="ECO:0000256" key="2">
    <source>
        <dbReference type="ARBA" id="ARBA00023239"/>
    </source>
</evidence>
<name>A0A0V0XGV3_TRIPS</name>
<comment type="caution">
    <text evidence="6">The sequence shown here is derived from an EMBL/GenBank/DDBJ whole genome shotgun (WGS) entry which is preliminary data.</text>
</comment>
<evidence type="ECO:0000256" key="1">
    <source>
        <dbReference type="ARBA" id="ARBA00012344"/>
    </source>
</evidence>
<protein>
    <recommendedName>
        <fullName evidence="1">glutathione-specific gamma-glutamylcyclotransferase</fullName>
        <ecNumber evidence="1">4.3.2.7</ecNumber>
    </recommendedName>
    <alternativeName>
        <fullName evidence="3">Cation transport regulator-like protein 2</fullName>
    </alternativeName>
</protein>
<keyword evidence="2" id="KW-0456">Lyase</keyword>
<dbReference type="EMBL" id="JYDR01000078">
    <property type="protein sequence ID" value="KRY70158.1"/>
    <property type="molecule type" value="Genomic_DNA"/>
</dbReference>
<dbReference type="GO" id="GO:0061928">
    <property type="term" value="F:glutathione specific gamma-glutamylcyclotransferase activity"/>
    <property type="evidence" value="ECO:0007669"/>
    <property type="project" value="UniProtKB-EC"/>
</dbReference>
<dbReference type="InterPro" id="IPR036568">
    <property type="entry name" value="GGCT-like_sf"/>
</dbReference>
<dbReference type="EMBL" id="JYDV01000079">
    <property type="protein sequence ID" value="KRZ36088.1"/>
    <property type="molecule type" value="Genomic_DNA"/>
</dbReference>
<keyword evidence="5" id="KW-0732">Signal</keyword>
<dbReference type="PANTHER" id="PTHR12192">
    <property type="entry name" value="CATION TRANSPORT PROTEIN CHAC-RELATED"/>
    <property type="match status" value="1"/>
</dbReference>
<dbReference type="Proteomes" id="UP000054805">
    <property type="component" value="Unassembled WGS sequence"/>
</dbReference>
<accession>A0A0V0XGV3</accession>
<dbReference type="Proteomes" id="UP000054632">
    <property type="component" value="Unassembled WGS sequence"/>
</dbReference>
<evidence type="ECO:0000313" key="6">
    <source>
        <dbReference type="EMBL" id="KRX86835.1"/>
    </source>
</evidence>
<evidence type="ECO:0000313" key="12">
    <source>
        <dbReference type="Proteomes" id="UP000054815"/>
    </source>
</evidence>
<evidence type="ECO:0000313" key="8">
    <source>
        <dbReference type="EMBL" id="KRZ29568.1"/>
    </source>
</evidence>
<feature type="non-terminal residue" evidence="6">
    <location>
        <position position="247"/>
    </location>
</feature>
<proteinExistence type="predicted"/>
<evidence type="ECO:0000313" key="9">
    <source>
        <dbReference type="EMBL" id="KRZ36088.1"/>
    </source>
</evidence>
<dbReference type="InterPro" id="IPR006840">
    <property type="entry name" value="ChaC"/>
</dbReference>